<proteinExistence type="inferred from homology"/>
<protein>
    <submittedName>
        <fullName evidence="9">Transposase (Resolvase, DNA invertase)</fullName>
    </submittedName>
</protein>
<dbReference type="InterPro" id="IPR006120">
    <property type="entry name" value="Resolvase_HTH_dom"/>
</dbReference>
<dbReference type="AlphaFoldDB" id="A0A378K9M3"/>
<gene>
    <name evidence="9" type="primary">hin_3</name>
    <name evidence="9" type="ORF">NCTC13316_03288</name>
</gene>
<keyword evidence="5" id="KW-0233">DNA recombination</keyword>
<comment type="similarity">
    <text evidence="1">Belongs to the site-specific recombinase resolvase family.</text>
</comment>
<dbReference type="CDD" id="cd03768">
    <property type="entry name" value="SR_ResInv"/>
    <property type="match status" value="1"/>
</dbReference>
<keyword evidence="2" id="KW-0229">DNA integration</keyword>
<evidence type="ECO:0000256" key="7">
    <source>
        <dbReference type="PROSITE-ProRule" id="PRU10137"/>
    </source>
</evidence>
<evidence type="ECO:0000256" key="2">
    <source>
        <dbReference type="ARBA" id="ARBA00022908"/>
    </source>
</evidence>
<dbReference type="Proteomes" id="UP000254794">
    <property type="component" value="Unassembled WGS sequence"/>
</dbReference>
<dbReference type="InterPro" id="IPR006119">
    <property type="entry name" value="Resolv_N"/>
</dbReference>
<evidence type="ECO:0000259" key="8">
    <source>
        <dbReference type="PROSITE" id="PS51736"/>
    </source>
</evidence>
<dbReference type="OrthoDB" id="9797501at2"/>
<dbReference type="Pfam" id="PF02796">
    <property type="entry name" value="HTH_7"/>
    <property type="match status" value="1"/>
</dbReference>
<evidence type="ECO:0000256" key="1">
    <source>
        <dbReference type="ARBA" id="ARBA00009913"/>
    </source>
</evidence>
<dbReference type="SUPFAM" id="SSF46689">
    <property type="entry name" value="Homeodomain-like"/>
    <property type="match status" value="1"/>
</dbReference>
<feature type="active site" description="O-(5'-phospho-DNA)-serine intermediate" evidence="6 7">
    <location>
        <position position="11"/>
    </location>
</feature>
<evidence type="ECO:0000313" key="10">
    <source>
        <dbReference type="Proteomes" id="UP000254794"/>
    </source>
</evidence>
<evidence type="ECO:0000256" key="4">
    <source>
        <dbReference type="ARBA" id="ARBA00023125"/>
    </source>
</evidence>
<keyword evidence="10" id="KW-1185">Reference proteome</keyword>
<dbReference type="PROSITE" id="PS00398">
    <property type="entry name" value="RECOMBINASES_2"/>
    <property type="match status" value="1"/>
</dbReference>
<accession>A0A378K9M3</accession>
<dbReference type="Gene3D" id="3.40.50.1390">
    <property type="entry name" value="Resolvase, N-terminal catalytic domain"/>
    <property type="match status" value="1"/>
</dbReference>
<evidence type="ECO:0000313" key="9">
    <source>
        <dbReference type="EMBL" id="STX81417.1"/>
    </source>
</evidence>
<dbReference type="PANTHER" id="PTHR30461:SF2">
    <property type="entry name" value="SERINE RECOMBINASE PINE-RELATED"/>
    <property type="match status" value="1"/>
</dbReference>
<evidence type="ECO:0000256" key="3">
    <source>
        <dbReference type="ARBA" id="ARBA00023100"/>
    </source>
</evidence>
<dbReference type="SUPFAM" id="SSF53041">
    <property type="entry name" value="Resolvase-like"/>
    <property type="match status" value="1"/>
</dbReference>
<name>A0A378K9M3_9GAMM</name>
<dbReference type="PROSITE" id="PS51736">
    <property type="entry name" value="RECOMBINASES_3"/>
    <property type="match status" value="1"/>
</dbReference>
<sequence>MSRLIGYARVSTLEQNLNLQVDALLKAGCQKNFIFKDKVSGSKTERPGLNECLDNLEAGDVLVVWRLDRLGRSMVHLVTLIETLREKGVGFKSLCDGAIDTTTASGELVFNIFSSMAQFERRLIQERTQAGLSAARARGKKGGRPKVDSSKIQAAKRMHQDKALAIADICKVLNISKPTLYRYLAL</sequence>
<dbReference type="GO" id="GO:0000150">
    <property type="term" value="F:DNA strand exchange activity"/>
    <property type="evidence" value="ECO:0007669"/>
    <property type="project" value="UniProtKB-KW"/>
</dbReference>
<dbReference type="GO" id="GO:0003677">
    <property type="term" value="F:DNA binding"/>
    <property type="evidence" value="ECO:0007669"/>
    <property type="project" value="UniProtKB-KW"/>
</dbReference>
<dbReference type="InterPro" id="IPR036162">
    <property type="entry name" value="Resolvase-like_N_sf"/>
</dbReference>
<keyword evidence="4" id="KW-0238">DNA-binding</keyword>
<dbReference type="CDD" id="cd00569">
    <property type="entry name" value="HTH_Hin_like"/>
    <property type="match status" value="1"/>
</dbReference>
<reference evidence="9 10" key="1">
    <citation type="submission" date="2018-06" db="EMBL/GenBank/DDBJ databases">
        <authorList>
            <consortium name="Pathogen Informatics"/>
            <person name="Doyle S."/>
        </authorList>
    </citation>
    <scope>NUCLEOTIDE SEQUENCE [LARGE SCALE GENOMIC DNA]</scope>
    <source>
        <strain evidence="9 10">NCTC13316</strain>
    </source>
</reference>
<evidence type="ECO:0000256" key="5">
    <source>
        <dbReference type="ARBA" id="ARBA00023172"/>
    </source>
</evidence>
<dbReference type="PANTHER" id="PTHR30461">
    <property type="entry name" value="DNA-INVERTASE FROM LAMBDOID PROPHAGE"/>
    <property type="match status" value="1"/>
</dbReference>
<dbReference type="Pfam" id="PF00239">
    <property type="entry name" value="Resolvase"/>
    <property type="match status" value="1"/>
</dbReference>
<feature type="domain" description="Resolvase/invertase-type recombinase catalytic" evidence="8">
    <location>
        <begin position="3"/>
        <end position="139"/>
    </location>
</feature>
<dbReference type="FunFam" id="3.40.50.1390:FF:000001">
    <property type="entry name" value="DNA recombinase"/>
    <property type="match status" value="1"/>
</dbReference>
<evidence type="ECO:0000256" key="6">
    <source>
        <dbReference type="PIRSR" id="PIRSR606118-50"/>
    </source>
</evidence>
<dbReference type="PROSITE" id="PS00397">
    <property type="entry name" value="RECOMBINASES_1"/>
    <property type="match status" value="1"/>
</dbReference>
<dbReference type="RefSeq" id="WP_115332805.1">
    <property type="nucleotide sequence ID" value="NZ_CAAAHP010000005.1"/>
</dbReference>
<organism evidence="9 10">
    <name type="scientific">Legionella busanensis</name>
    <dbReference type="NCBI Taxonomy" id="190655"/>
    <lineage>
        <taxon>Bacteria</taxon>
        <taxon>Pseudomonadati</taxon>
        <taxon>Pseudomonadota</taxon>
        <taxon>Gammaproteobacteria</taxon>
        <taxon>Legionellales</taxon>
        <taxon>Legionellaceae</taxon>
        <taxon>Legionella</taxon>
    </lineage>
</organism>
<dbReference type="InterPro" id="IPR009057">
    <property type="entry name" value="Homeodomain-like_sf"/>
</dbReference>
<dbReference type="InterPro" id="IPR050639">
    <property type="entry name" value="SSR_resolvase"/>
</dbReference>
<dbReference type="EMBL" id="UGOD01000004">
    <property type="protein sequence ID" value="STX81417.1"/>
    <property type="molecule type" value="Genomic_DNA"/>
</dbReference>
<keyword evidence="3" id="KW-0230">DNA invertase</keyword>
<dbReference type="GO" id="GO:0015074">
    <property type="term" value="P:DNA integration"/>
    <property type="evidence" value="ECO:0007669"/>
    <property type="project" value="UniProtKB-KW"/>
</dbReference>
<dbReference type="InterPro" id="IPR006118">
    <property type="entry name" value="Recombinase_CS"/>
</dbReference>
<dbReference type="SMART" id="SM00857">
    <property type="entry name" value="Resolvase"/>
    <property type="match status" value="1"/>
</dbReference>